<dbReference type="InterPro" id="IPR014036">
    <property type="entry name" value="DeoR-like_C"/>
</dbReference>
<protein>
    <submittedName>
        <fullName evidence="5">Transcriptional regulator, DeoR family</fullName>
    </submittedName>
</protein>
<dbReference type="InterPro" id="IPR036388">
    <property type="entry name" value="WH-like_DNA-bd_sf"/>
</dbReference>
<dbReference type="GO" id="GO:0003700">
    <property type="term" value="F:DNA-binding transcription factor activity"/>
    <property type="evidence" value="ECO:0007669"/>
    <property type="project" value="InterPro"/>
</dbReference>
<name>A0A1G9ETT0_9BACL</name>
<keyword evidence="3" id="KW-0804">Transcription</keyword>
<dbReference type="Gene3D" id="1.10.10.10">
    <property type="entry name" value="Winged helix-like DNA-binding domain superfamily/Winged helix DNA-binding domain"/>
    <property type="match status" value="1"/>
</dbReference>
<dbReference type="Pfam" id="PF08220">
    <property type="entry name" value="HTH_DeoR"/>
    <property type="match status" value="1"/>
</dbReference>
<dbReference type="InterPro" id="IPR001034">
    <property type="entry name" value="DeoR_HTH"/>
</dbReference>
<evidence type="ECO:0000313" key="5">
    <source>
        <dbReference type="EMBL" id="SDK79559.1"/>
    </source>
</evidence>
<dbReference type="SMART" id="SM00420">
    <property type="entry name" value="HTH_DEOR"/>
    <property type="match status" value="1"/>
</dbReference>
<accession>A0A1G9ETT0</accession>
<evidence type="ECO:0000256" key="1">
    <source>
        <dbReference type="ARBA" id="ARBA00023015"/>
    </source>
</evidence>
<dbReference type="SMART" id="SM01134">
    <property type="entry name" value="DeoRC"/>
    <property type="match status" value="1"/>
</dbReference>
<dbReference type="Proteomes" id="UP000199008">
    <property type="component" value="Unassembled WGS sequence"/>
</dbReference>
<dbReference type="SUPFAM" id="SSF100950">
    <property type="entry name" value="NagB/RpiA/CoA transferase-like"/>
    <property type="match status" value="1"/>
</dbReference>
<evidence type="ECO:0000256" key="2">
    <source>
        <dbReference type="ARBA" id="ARBA00023125"/>
    </source>
</evidence>
<dbReference type="InterPro" id="IPR037171">
    <property type="entry name" value="NagB/RpiA_transferase-like"/>
</dbReference>
<evidence type="ECO:0000256" key="3">
    <source>
        <dbReference type="ARBA" id="ARBA00023163"/>
    </source>
</evidence>
<dbReference type="PROSITE" id="PS00894">
    <property type="entry name" value="HTH_DEOR_1"/>
    <property type="match status" value="1"/>
</dbReference>
<dbReference type="Pfam" id="PF00455">
    <property type="entry name" value="DeoRC"/>
    <property type="match status" value="1"/>
</dbReference>
<keyword evidence="1" id="KW-0805">Transcription regulation</keyword>
<dbReference type="STRING" id="576118.SAMN05216216_1102"/>
<dbReference type="PANTHER" id="PTHR30363:SF56">
    <property type="entry name" value="TRANSCRIPTIONAL REGULATOR, DEOR FAMILY"/>
    <property type="match status" value="1"/>
</dbReference>
<dbReference type="AlphaFoldDB" id="A0A1G9ETT0"/>
<dbReference type="InterPro" id="IPR018356">
    <property type="entry name" value="Tscrpt_reg_HTH_DeoR_CS"/>
</dbReference>
<dbReference type="GO" id="GO:0003677">
    <property type="term" value="F:DNA binding"/>
    <property type="evidence" value="ECO:0007669"/>
    <property type="project" value="UniProtKB-KW"/>
</dbReference>
<feature type="domain" description="HTH deoR-type" evidence="4">
    <location>
        <begin position="7"/>
        <end position="62"/>
    </location>
</feature>
<dbReference type="InterPro" id="IPR050313">
    <property type="entry name" value="Carb_Metab_HTH_regulators"/>
</dbReference>
<dbReference type="EMBL" id="FNFY01000010">
    <property type="protein sequence ID" value="SDK79559.1"/>
    <property type="molecule type" value="Genomic_DNA"/>
</dbReference>
<dbReference type="PRINTS" id="PR00037">
    <property type="entry name" value="HTHLACR"/>
</dbReference>
<proteinExistence type="predicted"/>
<dbReference type="Gene3D" id="3.40.50.1360">
    <property type="match status" value="1"/>
</dbReference>
<dbReference type="SUPFAM" id="SSF46785">
    <property type="entry name" value="Winged helix' DNA-binding domain"/>
    <property type="match status" value="1"/>
</dbReference>
<organism evidence="5 6">
    <name type="scientific">Lacicoccus qingdaonensis</name>
    <dbReference type="NCBI Taxonomy" id="576118"/>
    <lineage>
        <taxon>Bacteria</taxon>
        <taxon>Bacillati</taxon>
        <taxon>Bacillota</taxon>
        <taxon>Bacilli</taxon>
        <taxon>Bacillales</taxon>
        <taxon>Salinicoccaceae</taxon>
        <taxon>Lacicoccus</taxon>
    </lineage>
</organism>
<dbReference type="InterPro" id="IPR036390">
    <property type="entry name" value="WH_DNA-bd_sf"/>
</dbReference>
<sequence length="252" mass="27416">MVIDMITTQRYEAILNFLNENSNGTINDFVKLTGTSSATIRRDLTHLEDEGLLSRIHGGATIDRIESEASYTDKAVRNLKDKIRIAKTAAALIEDGDTLFIDAGTSTYEMLPFINKKNLTIVTNSVTLISSLVRDGHTVYLLGGKVKPTTYAIIGTEAVDKLNSLSFDKCFIGTNGIDSAHGYSTPDGEEAAIKWTALKQSKAKYILGDASKFHKTAFVKFAALGDAALITNDLKSEFVKKIGEETNVIGEV</sequence>
<evidence type="ECO:0000259" key="4">
    <source>
        <dbReference type="PROSITE" id="PS51000"/>
    </source>
</evidence>
<dbReference type="PANTHER" id="PTHR30363">
    <property type="entry name" value="HTH-TYPE TRANSCRIPTIONAL REGULATOR SRLR-RELATED"/>
    <property type="match status" value="1"/>
</dbReference>
<reference evidence="6" key="1">
    <citation type="submission" date="2016-10" db="EMBL/GenBank/DDBJ databases">
        <authorList>
            <person name="Varghese N."/>
            <person name="Submissions S."/>
        </authorList>
    </citation>
    <scope>NUCLEOTIDE SEQUENCE [LARGE SCALE GENOMIC DNA]</scope>
    <source>
        <strain evidence="6">CGMCC 1.8895</strain>
    </source>
</reference>
<keyword evidence="2" id="KW-0238">DNA-binding</keyword>
<keyword evidence="6" id="KW-1185">Reference proteome</keyword>
<evidence type="ECO:0000313" key="6">
    <source>
        <dbReference type="Proteomes" id="UP000199008"/>
    </source>
</evidence>
<dbReference type="PROSITE" id="PS51000">
    <property type="entry name" value="HTH_DEOR_2"/>
    <property type="match status" value="1"/>
</dbReference>
<gene>
    <name evidence="5" type="ORF">SAMN05216216_1102</name>
</gene>